<dbReference type="InterPro" id="IPR013320">
    <property type="entry name" value="ConA-like_dom_sf"/>
</dbReference>
<protein>
    <submittedName>
        <fullName evidence="1">Uncharacterized protein</fullName>
    </submittedName>
</protein>
<accession>A0ABR6RH39</accession>
<dbReference type="Pfam" id="PF13385">
    <property type="entry name" value="Laminin_G_3"/>
    <property type="match status" value="1"/>
</dbReference>
<name>A0ABR6RH39_9BURK</name>
<proteinExistence type="predicted"/>
<evidence type="ECO:0000313" key="2">
    <source>
        <dbReference type="Proteomes" id="UP000562492"/>
    </source>
</evidence>
<dbReference type="Proteomes" id="UP000562492">
    <property type="component" value="Unassembled WGS sequence"/>
</dbReference>
<dbReference type="SUPFAM" id="SSF49899">
    <property type="entry name" value="Concanavalin A-like lectins/glucanases"/>
    <property type="match status" value="1"/>
</dbReference>
<dbReference type="RefSeq" id="WP_184708974.1">
    <property type="nucleotide sequence ID" value="NZ_JACHKZ010000015.1"/>
</dbReference>
<dbReference type="Gene3D" id="2.60.120.200">
    <property type="match status" value="1"/>
</dbReference>
<gene>
    <name evidence="1" type="ORF">HNP33_002558</name>
</gene>
<sequence>MAVPSFNFGTGNWEIEFWLRMLDFTSNYGTVVGNATSSFVSSSFYIMVFGDGVPQTDVRRKLAVGGFSAITGSNVYEAAGNPLCLSDVMPQGKLEHIVVNKVGSLVRIWQNGALKGSGTSNAAWNFEANGLLLGRNGWDGNASFLSAAIVDMKVRTVPIRTAAFTPPAAPAIGLLREGSAIGTNHPSYDAVCNGGVAVASVGFAGYRYPTDGAGGTRLAAGLCGSSAPQADATISEASGLLGRDLEFGGPGVYPFTVEGLPDSQKARVTLLRARDKLVVREAWSTASGTGEFTGLDLATKFIAVAQDPAGLMHPCGAEHFPKLPGGAP</sequence>
<evidence type="ECO:0000313" key="1">
    <source>
        <dbReference type="EMBL" id="MBB6578476.1"/>
    </source>
</evidence>
<reference evidence="1 2" key="1">
    <citation type="submission" date="2020-08" db="EMBL/GenBank/DDBJ databases">
        <title>Functional genomics of gut bacteria from endangered species of beetles.</title>
        <authorList>
            <person name="Carlos-Shanley C."/>
        </authorList>
    </citation>
    <scope>NUCLEOTIDE SEQUENCE [LARGE SCALE GENOMIC DNA]</scope>
    <source>
        <strain evidence="1 2">S00124</strain>
    </source>
</reference>
<comment type="caution">
    <text evidence="1">The sequence shown here is derived from an EMBL/GenBank/DDBJ whole genome shotgun (WGS) entry which is preliminary data.</text>
</comment>
<dbReference type="EMBL" id="JACHKZ010000015">
    <property type="protein sequence ID" value="MBB6578476.1"/>
    <property type="molecule type" value="Genomic_DNA"/>
</dbReference>
<keyword evidence="2" id="KW-1185">Reference proteome</keyword>
<organism evidence="1 2">
    <name type="scientific">Comamonas odontotermitis</name>
    <dbReference type="NCBI Taxonomy" id="379895"/>
    <lineage>
        <taxon>Bacteria</taxon>
        <taxon>Pseudomonadati</taxon>
        <taxon>Pseudomonadota</taxon>
        <taxon>Betaproteobacteria</taxon>
        <taxon>Burkholderiales</taxon>
        <taxon>Comamonadaceae</taxon>
        <taxon>Comamonas</taxon>
    </lineage>
</organism>